<dbReference type="EMBL" id="CP003788">
    <property type="protein sequence ID" value="AFR09253.1"/>
    <property type="molecule type" value="Genomic_DNA"/>
</dbReference>
<dbReference type="HOGENOM" id="CLU_3293159_0_0_11"/>
<accession>J7L6I4</accession>
<evidence type="ECO:0000256" key="1">
    <source>
        <dbReference type="SAM" id="MobiDB-lite"/>
    </source>
</evidence>
<reference evidence="2 3" key="1">
    <citation type="journal article" date="2012" name="J. Bacteriol.">
        <title>Whole-Genome Sequence of Nocardiopsis alba Strain ATCC BAA-2165, Associated with Honeybees.</title>
        <authorList>
            <person name="Qiao J."/>
            <person name="Chen L."/>
            <person name="Li Y."/>
            <person name="Wang J."/>
            <person name="Zhang W."/>
            <person name="Chen S."/>
        </authorList>
    </citation>
    <scope>NUCLEOTIDE SEQUENCE [LARGE SCALE GENOMIC DNA]</scope>
    <source>
        <strain evidence="3">ATCC BAA-2165 / BE74</strain>
    </source>
</reference>
<sequence>MMWIASCGLLPWCGPRPRPSPGNRGRRHWYGVSLPEPAPQ</sequence>
<dbReference type="STRING" id="1205910.B005_2814"/>
<feature type="region of interest" description="Disordered" evidence="1">
    <location>
        <begin position="17"/>
        <end position="40"/>
    </location>
</feature>
<gene>
    <name evidence="2" type="ordered locus">B005_2814</name>
</gene>
<dbReference type="KEGG" id="nal:B005_2814"/>
<proteinExistence type="predicted"/>
<dbReference type="Proteomes" id="UP000003779">
    <property type="component" value="Chromosome"/>
</dbReference>
<organism evidence="2 3">
    <name type="scientific">Nocardiopsis alba (strain ATCC BAA-2165 / BE74)</name>
    <dbReference type="NCBI Taxonomy" id="1205910"/>
    <lineage>
        <taxon>Bacteria</taxon>
        <taxon>Bacillati</taxon>
        <taxon>Actinomycetota</taxon>
        <taxon>Actinomycetes</taxon>
        <taxon>Streptosporangiales</taxon>
        <taxon>Nocardiopsidaceae</taxon>
        <taxon>Nocardiopsis</taxon>
    </lineage>
</organism>
<evidence type="ECO:0000313" key="2">
    <source>
        <dbReference type="EMBL" id="AFR09253.1"/>
    </source>
</evidence>
<reference evidence="3" key="2">
    <citation type="submission" date="2012-08" db="EMBL/GenBank/DDBJ databases">
        <title>Whole-genome sequence of Nocardiopsis alba strain ATCC BAA-2165 associated with honeybees.</title>
        <authorList>
            <person name="Qiao J."/>
            <person name="Chen L."/>
            <person name="Li Y."/>
            <person name="Wang J."/>
            <person name="Zhang W."/>
            <person name="Chen S."/>
        </authorList>
    </citation>
    <scope>NUCLEOTIDE SEQUENCE [LARGE SCALE GENOMIC DNA]</scope>
    <source>
        <strain evidence="3">ATCC BAA-2165 / BE74</strain>
    </source>
</reference>
<dbReference type="AlphaFoldDB" id="J7L6I4"/>
<protein>
    <submittedName>
        <fullName evidence="2">Uncharacterized protein</fullName>
    </submittedName>
</protein>
<evidence type="ECO:0000313" key="3">
    <source>
        <dbReference type="Proteomes" id="UP000003779"/>
    </source>
</evidence>
<name>J7L6I4_NOCAA</name>